<dbReference type="Gene3D" id="3.40.47.10">
    <property type="match status" value="1"/>
</dbReference>
<keyword evidence="1" id="KW-0012">Acyltransferase</keyword>
<accession>A0A090W9R8</accession>
<dbReference type="AlphaFoldDB" id="A0A090W9R8"/>
<name>A0A090W9R8_NONUL</name>
<protein>
    <submittedName>
        <fullName evidence="1">3-oxoacyl-[acyl-carrier-protein] synthase</fullName>
        <ecNumber evidence="1">2.3.1.41</ecNumber>
    </submittedName>
</protein>
<organism evidence="1 2">
    <name type="scientific">Nonlabens ulvanivorans</name>
    <name type="common">Persicivirga ulvanivorans</name>
    <dbReference type="NCBI Taxonomy" id="906888"/>
    <lineage>
        <taxon>Bacteria</taxon>
        <taxon>Pseudomonadati</taxon>
        <taxon>Bacteroidota</taxon>
        <taxon>Flavobacteriia</taxon>
        <taxon>Flavobacteriales</taxon>
        <taxon>Flavobacteriaceae</taxon>
        <taxon>Nonlabens</taxon>
    </lineage>
</organism>
<proteinExistence type="predicted"/>
<dbReference type="EC" id="2.3.1.41" evidence="1"/>
<sequence>MCNNKWQLGHSLGASSALSIAMALEMFDKSTLFTIPYLESTFTNPRGKEVNPQKILINATGFGGNAVSLLLEKHI</sequence>
<evidence type="ECO:0000313" key="2">
    <source>
        <dbReference type="Proteomes" id="UP000029647"/>
    </source>
</evidence>
<dbReference type="EMBL" id="BBNT01000001">
    <property type="protein sequence ID" value="GAL73760.1"/>
    <property type="molecule type" value="Genomic_DNA"/>
</dbReference>
<dbReference type="Proteomes" id="UP000029647">
    <property type="component" value="Unassembled WGS sequence"/>
</dbReference>
<reference evidence="1 2" key="1">
    <citation type="journal article" date="2014" name="Genome Announc.">
        <title>Draft Genome Sequences of Marine Flavobacterium Nonlabens Strains NR17, NR24, NR27, NR32, NR33, and Ara13.</title>
        <authorList>
            <person name="Nakanishi M."/>
            <person name="Meirelles P."/>
            <person name="Suzuki R."/>
            <person name="Takatani N."/>
            <person name="Mino S."/>
            <person name="Suda W."/>
            <person name="Oshima K."/>
            <person name="Hattori M."/>
            <person name="Ohkuma M."/>
            <person name="Hosokawa M."/>
            <person name="Miyashita K."/>
            <person name="Thompson F.L."/>
            <person name="Niwa A."/>
            <person name="Sawabe T."/>
            <person name="Sawabe T."/>
        </authorList>
    </citation>
    <scope>NUCLEOTIDE SEQUENCE [LARGE SCALE GENOMIC DNA]</scope>
    <source>
        <strain evidence="2">JCM19275</strain>
    </source>
</reference>
<evidence type="ECO:0000313" key="1">
    <source>
        <dbReference type="EMBL" id="GAL73760.1"/>
    </source>
</evidence>
<gene>
    <name evidence="1" type="ORF">JCM19275_2607</name>
</gene>
<keyword evidence="1" id="KW-0808">Transferase</keyword>
<comment type="caution">
    <text evidence="1">The sequence shown here is derived from an EMBL/GenBank/DDBJ whole genome shotgun (WGS) entry which is preliminary data.</text>
</comment>
<dbReference type="GO" id="GO:0004315">
    <property type="term" value="F:3-oxoacyl-[acyl-carrier-protein] synthase activity"/>
    <property type="evidence" value="ECO:0007669"/>
    <property type="project" value="UniProtKB-EC"/>
</dbReference>
<dbReference type="InterPro" id="IPR016039">
    <property type="entry name" value="Thiolase-like"/>
</dbReference>
<dbReference type="SUPFAM" id="SSF53901">
    <property type="entry name" value="Thiolase-like"/>
    <property type="match status" value="1"/>
</dbReference>